<feature type="domain" description="Thymidylate kinase-like" evidence="13">
    <location>
        <begin position="9"/>
        <end position="207"/>
    </location>
</feature>
<dbReference type="Proteomes" id="UP000261948">
    <property type="component" value="Unassembled WGS sequence"/>
</dbReference>
<gene>
    <name evidence="12" type="primary">tmk</name>
    <name evidence="14" type="ORF">DZC30_09160</name>
</gene>
<dbReference type="HAMAP" id="MF_00165">
    <property type="entry name" value="Thymidylate_kinase"/>
    <property type="match status" value="1"/>
</dbReference>
<reference evidence="14 15" key="1">
    <citation type="submission" date="2018-08" db="EMBL/GenBank/DDBJ databases">
        <title>Comamonas testosteroni strain SWCO2.</title>
        <authorList>
            <person name="Jiang N."/>
            <person name="Zhang X.Z."/>
        </authorList>
    </citation>
    <scope>NUCLEOTIDE SEQUENCE [LARGE SCALE GENOMIC DNA]</scope>
    <source>
        <strain evidence="14 15">SWCO2</strain>
    </source>
</reference>
<dbReference type="PANTHER" id="PTHR10344:SF4">
    <property type="entry name" value="UMP-CMP KINASE 2, MITOCHONDRIAL"/>
    <property type="match status" value="1"/>
</dbReference>
<evidence type="ECO:0000313" key="14">
    <source>
        <dbReference type="EMBL" id="RGE45416.1"/>
    </source>
</evidence>
<evidence type="ECO:0000313" key="15">
    <source>
        <dbReference type="Proteomes" id="UP000261948"/>
    </source>
</evidence>
<dbReference type="GO" id="GO:0006227">
    <property type="term" value="P:dUDP biosynthetic process"/>
    <property type="evidence" value="ECO:0007669"/>
    <property type="project" value="TreeGrafter"/>
</dbReference>
<evidence type="ECO:0000256" key="4">
    <source>
        <dbReference type="ARBA" id="ARBA00022679"/>
    </source>
</evidence>
<dbReference type="Pfam" id="PF02223">
    <property type="entry name" value="Thymidylate_kin"/>
    <property type="match status" value="1"/>
</dbReference>
<evidence type="ECO:0000256" key="12">
    <source>
        <dbReference type="HAMAP-Rule" id="MF_00165"/>
    </source>
</evidence>
<keyword evidence="8 12" id="KW-0067">ATP-binding</keyword>
<organism evidence="14 15">
    <name type="scientific">Comamonas testosteroni</name>
    <name type="common">Pseudomonas testosteroni</name>
    <dbReference type="NCBI Taxonomy" id="285"/>
    <lineage>
        <taxon>Bacteria</taxon>
        <taxon>Pseudomonadati</taxon>
        <taxon>Pseudomonadota</taxon>
        <taxon>Betaproteobacteria</taxon>
        <taxon>Burkholderiales</taxon>
        <taxon>Comamonadaceae</taxon>
        <taxon>Comamonas</taxon>
    </lineage>
</organism>
<keyword evidence="6 12" id="KW-0547">Nucleotide-binding</keyword>
<evidence type="ECO:0000259" key="13">
    <source>
        <dbReference type="Pfam" id="PF02223"/>
    </source>
</evidence>
<evidence type="ECO:0000256" key="1">
    <source>
        <dbReference type="ARBA" id="ARBA00009776"/>
    </source>
</evidence>
<dbReference type="Gene3D" id="3.40.50.300">
    <property type="entry name" value="P-loop containing nucleotide triphosphate hydrolases"/>
    <property type="match status" value="1"/>
</dbReference>
<evidence type="ECO:0000256" key="11">
    <source>
        <dbReference type="ARBA" id="ARBA00057735"/>
    </source>
</evidence>
<keyword evidence="15" id="KW-1185">Reference proteome</keyword>
<keyword evidence="5 12" id="KW-0545">Nucleotide biosynthesis</keyword>
<protein>
    <recommendedName>
        <fullName evidence="3 12">Thymidylate kinase</fullName>
        <ecNumber evidence="2 12">2.7.4.9</ecNumber>
    </recommendedName>
    <alternativeName>
        <fullName evidence="9 12">dTMP kinase</fullName>
    </alternativeName>
</protein>
<sequence>MTTGLFISFEGIDGAGKSSHIEGLAQAFRDQGRVVTLTREPGGTPLAEKLRALMLHEAMDPLTEALIAFAARRDHLVQVIEPALARGEVVISDRFTDATFAYQGAGRGFDLQKLSILERLVQTNTGHQTDLASDFLREPDMTLWFDLPAEVAAERLVTARVPDRFEAQPGEFFARVAQGYADRAKAAPQRFVRIDANASRHAVWQQITQAVIRKGWLAFMVGSKA</sequence>
<dbReference type="InterPro" id="IPR027417">
    <property type="entry name" value="P-loop_NTPase"/>
</dbReference>
<evidence type="ECO:0000256" key="10">
    <source>
        <dbReference type="ARBA" id="ARBA00048743"/>
    </source>
</evidence>
<dbReference type="NCBIfam" id="TIGR00041">
    <property type="entry name" value="DTMP_kinase"/>
    <property type="match status" value="1"/>
</dbReference>
<dbReference type="FunFam" id="3.40.50.300:FF:000225">
    <property type="entry name" value="Thymidylate kinase"/>
    <property type="match status" value="1"/>
</dbReference>
<dbReference type="GO" id="GO:0006233">
    <property type="term" value="P:dTDP biosynthetic process"/>
    <property type="evidence" value="ECO:0007669"/>
    <property type="project" value="InterPro"/>
</dbReference>
<keyword evidence="7 12" id="KW-0418">Kinase</keyword>
<dbReference type="GO" id="GO:0005829">
    <property type="term" value="C:cytosol"/>
    <property type="evidence" value="ECO:0007669"/>
    <property type="project" value="TreeGrafter"/>
</dbReference>
<dbReference type="CDD" id="cd01672">
    <property type="entry name" value="TMPK"/>
    <property type="match status" value="1"/>
</dbReference>
<dbReference type="InterPro" id="IPR018094">
    <property type="entry name" value="Thymidylate_kinase"/>
</dbReference>
<dbReference type="OrthoDB" id="9774907at2"/>
<comment type="function">
    <text evidence="11 12">Phosphorylation of dTMP to form dTDP in both de novo and salvage pathways of dTTP synthesis.</text>
</comment>
<comment type="caution">
    <text evidence="14">The sequence shown here is derived from an EMBL/GenBank/DDBJ whole genome shotgun (WGS) entry which is preliminary data.</text>
</comment>
<evidence type="ECO:0000256" key="5">
    <source>
        <dbReference type="ARBA" id="ARBA00022727"/>
    </source>
</evidence>
<evidence type="ECO:0000256" key="8">
    <source>
        <dbReference type="ARBA" id="ARBA00022840"/>
    </source>
</evidence>
<evidence type="ECO:0000256" key="9">
    <source>
        <dbReference type="ARBA" id="ARBA00029962"/>
    </source>
</evidence>
<feature type="binding site" evidence="12">
    <location>
        <begin position="11"/>
        <end position="18"/>
    </location>
    <ligand>
        <name>ATP</name>
        <dbReference type="ChEBI" id="CHEBI:30616"/>
    </ligand>
</feature>
<dbReference type="GO" id="GO:0005524">
    <property type="term" value="F:ATP binding"/>
    <property type="evidence" value="ECO:0007669"/>
    <property type="project" value="UniProtKB-UniRule"/>
</dbReference>
<name>A0A373FMP4_COMTE</name>
<dbReference type="EMBL" id="QURR01000009">
    <property type="protein sequence ID" value="RGE45416.1"/>
    <property type="molecule type" value="Genomic_DNA"/>
</dbReference>
<dbReference type="PANTHER" id="PTHR10344">
    <property type="entry name" value="THYMIDYLATE KINASE"/>
    <property type="match status" value="1"/>
</dbReference>
<proteinExistence type="inferred from homology"/>
<evidence type="ECO:0000256" key="7">
    <source>
        <dbReference type="ARBA" id="ARBA00022777"/>
    </source>
</evidence>
<evidence type="ECO:0000256" key="3">
    <source>
        <dbReference type="ARBA" id="ARBA00017144"/>
    </source>
</evidence>
<accession>A0A373FMP4</accession>
<evidence type="ECO:0000256" key="2">
    <source>
        <dbReference type="ARBA" id="ARBA00012980"/>
    </source>
</evidence>
<dbReference type="SUPFAM" id="SSF52540">
    <property type="entry name" value="P-loop containing nucleoside triphosphate hydrolases"/>
    <property type="match status" value="1"/>
</dbReference>
<comment type="catalytic activity">
    <reaction evidence="10 12">
        <text>dTMP + ATP = dTDP + ADP</text>
        <dbReference type="Rhea" id="RHEA:13517"/>
        <dbReference type="ChEBI" id="CHEBI:30616"/>
        <dbReference type="ChEBI" id="CHEBI:58369"/>
        <dbReference type="ChEBI" id="CHEBI:63528"/>
        <dbReference type="ChEBI" id="CHEBI:456216"/>
        <dbReference type="EC" id="2.7.4.9"/>
    </reaction>
</comment>
<dbReference type="GO" id="GO:0006235">
    <property type="term" value="P:dTTP biosynthetic process"/>
    <property type="evidence" value="ECO:0007669"/>
    <property type="project" value="UniProtKB-UniRule"/>
</dbReference>
<dbReference type="InterPro" id="IPR039430">
    <property type="entry name" value="Thymidylate_kin-like_dom"/>
</dbReference>
<evidence type="ECO:0000256" key="6">
    <source>
        <dbReference type="ARBA" id="ARBA00022741"/>
    </source>
</evidence>
<dbReference type="GO" id="GO:0004798">
    <property type="term" value="F:dTMP kinase activity"/>
    <property type="evidence" value="ECO:0007669"/>
    <property type="project" value="UniProtKB-UniRule"/>
</dbReference>
<dbReference type="AlphaFoldDB" id="A0A373FMP4"/>
<dbReference type="EC" id="2.7.4.9" evidence="2 12"/>
<comment type="similarity">
    <text evidence="1 12">Belongs to the thymidylate kinase family.</text>
</comment>
<keyword evidence="4 12" id="KW-0808">Transferase</keyword>